<evidence type="ECO:0000256" key="1">
    <source>
        <dbReference type="ARBA" id="ARBA00023015"/>
    </source>
</evidence>
<dbReference type="eggNOG" id="COG1609">
    <property type="taxonomic scope" value="Bacteria"/>
</dbReference>
<dbReference type="RefSeq" id="WP_034837638.1">
    <property type="nucleotide sequence ID" value="NZ_JOKH01000003.1"/>
</dbReference>
<dbReference type="InterPro" id="IPR046335">
    <property type="entry name" value="LacI/GalR-like_sensor"/>
</dbReference>
<dbReference type="EMBL" id="JOKH01000003">
    <property type="protein sequence ID" value="KEQ17413.1"/>
    <property type="molecule type" value="Genomic_DNA"/>
</dbReference>
<evidence type="ECO:0000256" key="2">
    <source>
        <dbReference type="ARBA" id="ARBA00023125"/>
    </source>
</evidence>
<keyword evidence="1" id="KW-0805">Transcription regulation</keyword>
<dbReference type="SMART" id="SM00354">
    <property type="entry name" value="HTH_LACI"/>
    <property type="match status" value="1"/>
</dbReference>
<evidence type="ECO:0000313" key="6">
    <source>
        <dbReference type="Proteomes" id="UP000028073"/>
    </source>
</evidence>
<dbReference type="GO" id="GO:0000976">
    <property type="term" value="F:transcription cis-regulatory region binding"/>
    <property type="evidence" value="ECO:0007669"/>
    <property type="project" value="TreeGrafter"/>
</dbReference>
<dbReference type="CDD" id="cd06270">
    <property type="entry name" value="PBP1_GalS-like"/>
    <property type="match status" value="1"/>
</dbReference>
<dbReference type="PANTHER" id="PTHR30146">
    <property type="entry name" value="LACI-RELATED TRANSCRIPTIONAL REPRESSOR"/>
    <property type="match status" value="1"/>
</dbReference>
<dbReference type="Pfam" id="PF13377">
    <property type="entry name" value="Peripla_BP_3"/>
    <property type="match status" value="1"/>
</dbReference>
<evidence type="ECO:0000259" key="4">
    <source>
        <dbReference type="PROSITE" id="PS50932"/>
    </source>
</evidence>
<dbReference type="PROSITE" id="PS00356">
    <property type="entry name" value="HTH_LACI_1"/>
    <property type="match status" value="1"/>
</dbReference>
<dbReference type="PROSITE" id="PS50932">
    <property type="entry name" value="HTH_LACI_2"/>
    <property type="match status" value="1"/>
</dbReference>
<dbReference type="CDD" id="cd01392">
    <property type="entry name" value="HTH_LacI"/>
    <property type="match status" value="1"/>
</dbReference>
<accession>A0A081NG40</accession>
<dbReference type="SUPFAM" id="SSF53822">
    <property type="entry name" value="Periplasmic binding protein-like I"/>
    <property type="match status" value="1"/>
</dbReference>
<evidence type="ECO:0000313" key="5">
    <source>
        <dbReference type="EMBL" id="KEQ17413.1"/>
    </source>
</evidence>
<evidence type="ECO:0000256" key="3">
    <source>
        <dbReference type="ARBA" id="ARBA00023163"/>
    </source>
</evidence>
<dbReference type="AlphaFoldDB" id="A0A081NG40"/>
<dbReference type="InterPro" id="IPR000843">
    <property type="entry name" value="HTH_LacI"/>
</dbReference>
<reference evidence="5 6" key="1">
    <citation type="submission" date="2014-06" db="EMBL/GenBank/DDBJ databases">
        <title>Whole Genome Sequences of Three Symbiotic Endozoicomonas Bacteria.</title>
        <authorList>
            <person name="Neave M.J."/>
            <person name="Apprill A."/>
            <person name="Voolstra C.R."/>
        </authorList>
    </citation>
    <scope>NUCLEOTIDE SEQUENCE [LARGE SCALE GENOMIC DNA]</scope>
    <source>
        <strain evidence="5 6">DSM 25634</strain>
    </source>
</reference>
<keyword evidence="2" id="KW-0238">DNA-binding</keyword>
<protein>
    <submittedName>
        <fullName evidence="5">LacI family transcriptional regulator</fullName>
    </submittedName>
</protein>
<dbReference type="GO" id="GO:0003700">
    <property type="term" value="F:DNA-binding transcription factor activity"/>
    <property type="evidence" value="ECO:0007669"/>
    <property type="project" value="TreeGrafter"/>
</dbReference>
<dbReference type="InterPro" id="IPR028082">
    <property type="entry name" value="Peripla_BP_I"/>
</dbReference>
<dbReference type="OrthoDB" id="6619319at2"/>
<dbReference type="PRINTS" id="PR00036">
    <property type="entry name" value="HTHLACI"/>
</dbReference>
<name>A0A081NG40_9GAMM</name>
<dbReference type="Gene3D" id="1.10.260.40">
    <property type="entry name" value="lambda repressor-like DNA-binding domains"/>
    <property type="match status" value="1"/>
</dbReference>
<dbReference type="Pfam" id="PF00356">
    <property type="entry name" value="LacI"/>
    <property type="match status" value="1"/>
</dbReference>
<gene>
    <name evidence="5" type="ORF">GZ78_16610</name>
</gene>
<dbReference type="STRING" id="1137799.GZ78_16610"/>
<keyword evidence="6" id="KW-1185">Reference proteome</keyword>
<comment type="caution">
    <text evidence="5">The sequence shown here is derived from an EMBL/GenBank/DDBJ whole genome shotgun (WGS) entry which is preliminary data.</text>
</comment>
<dbReference type="Gene3D" id="3.40.50.2300">
    <property type="match status" value="2"/>
</dbReference>
<dbReference type="Proteomes" id="UP000028073">
    <property type="component" value="Unassembled WGS sequence"/>
</dbReference>
<dbReference type="InterPro" id="IPR010982">
    <property type="entry name" value="Lambda_DNA-bd_dom_sf"/>
</dbReference>
<organism evidence="5 6">
    <name type="scientific">Endozoicomonas numazuensis</name>
    <dbReference type="NCBI Taxonomy" id="1137799"/>
    <lineage>
        <taxon>Bacteria</taxon>
        <taxon>Pseudomonadati</taxon>
        <taxon>Pseudomonadota</taxon>
        <taxon>Gammaproteobacteria</taxon>
        <taxon>Oceanospirillales</taxon>
        <taxon>Endozoicomonadaceae</taxon>
        <taxon>Endozoicomonas</taxon>
    </lineage>
</organism>
<dbReference type="SUPFAM" id="SSF47413">
    <property type="entry name" value="lambda repressor-like DNA-binding domains"/>
    <property type="match status" value="1"/>
</dbReference>
<dbReference type="PANTHER" id="PTHR30146:SF131">
    <property type="entry name" value="LACI FAMILY DNA-BINDING TRANSCRIPTIONAL REGULATOR"/>
    <property type="match status" value="1"/>
</dbReference>
<keyword evidence="3" id="KW-0804">Transcription</keyword>
<proteinExistence type="predicted"/>
<feature type="domain" description="HTH lacI-type" evidence="4">
    <location>
        <begin position="2"/>
        <end position="56"/>
    </location>
</feature>
<sequence>MATIKDVAERAKVSRATVSRVLNNTGQVTESTRLRVKAAMDEMKYRPNPVAQSLASNTTNTIGLMISSFRGGFFGDLMAEVQQVVDSAGKVMIVTQGKHSAESERAAIDYLINMRVDGLLLHVRYLSDEELITIAETAPPFVLLDRYVDALSDRCITFDHIKASDSAVEVLLKNGHTGIACLAGKLTKSKAKERFQGYANALTRHDIALDMDLVTEGNYTREAGYDGAKQLLLTGKPFTAVYACSEEMAAGCMDAFRESNIRVPEDVSLISYDSVDLCTFLTPHVSALHFPVTEMASVAGTLLMNRLREEGFSRPEHTHFDGELRLRHSVRKLK</sequence>